<evidence type="ECO:0000256" key="2">
    <source>
        <dbReference type="ARBA" id="ARBA00001946"/>
    </source>
</evidence>
<name>A0ABQ6CC46_9HYPH</name>
<evidence type="ECO:0000256" key="14">
    <source>
        <dbReference type="ARBA" id="ARBA00023211"/>
    </source>
</evidence>
<comment type="subunit">
    <text evidence="17">DNA polymerase III contains a core (composed of alpha, epsilon and theta chains) that associates with a tau subunit. This core dimerizes to form the POLIII' complex. PolIII' associates with the gamma complex (composed of gamma, delta, delta', psi and chi chains) and with the beta chain to form the complete DNA polymerase III complex.</text>
</comment>
<evidence type="ECO:0000256" key="12">
    <source>
        <dbReference type="ARBA" id="ARBA00022842"/>
    </source>
</evidence>
<comment type="cofactor">
    <cofactor evidence="2 17">
        <name>Mg(2+)</name>
        <dbReference type="ChEBI" id="CHEBI:18420"/>
    </cofactor>
</comment>
<evidence type="ECO:0000256" key="16">
    <source>
        <dbReference type="ARBA" id="ARBA00049244"/>
    </source>
</evidence>
<keyword evidence="10 17" id="KW-0378">Hydrolase</keyword>
<evidence type="ECO:0000256" key="8">
    <source>
        <dbReference type="ARBA" id="ARBA00022722"/>
    </source>
</evidence>
<reference evidence="20" key="1">
    <citation type="journal article" date="2019" name="Int. J. Syst. Evol. Microbiol.">
        <title>The Global Catalogue of Microorganisms (GCM) 10K type strain sequencing project: providing services to taxonomists for standard genome sequencing and annotation.</title>
        <authorList>
            <consortium name="The Broad Institute Genomics Platform"/>
            <consortium name="The Broad Institute Genome Sequencing Center for Infectious Disease"/>
            <person name="Wu L."/>
            <person name="Ma J."/>
        </authorList>
    </citation>
    <scope>NUCLEOTIDE SEQUENCE [LARGE SCALE GENOMIC DNA]</scope>
    <source>
        <strain evidence="20">NBRC 101365</strain>
    </source>
</reference>
<protein>
    <recommendedName>
        <fullName evidence="4 17">DNA polymerase III subunit epsilon</fullName>
        <ecNumber evidence="3 17">2.7.7.7</ecNumber>
    </recommendedName>
</protein>
<dbReference type="NCBIfam" id="TIGR01406">
    <property type="entry name" value="dnaQ_proteo"/>
    <property type="match status" value="1"/>
</dbReference>
<proteinExistence type="predicted"/>
<keyword evidence="14 17" id="KW-0464">Manganese</keyword>
<dbReference type="SMART" id="SM00479">
    <property type="entry name" value="EXOIII"/>
    <property type="match status" value="1"/>
</dbReference>
<evidence type="ECO:0000256" key="7">
    <source>
        <dbReference type="ARBA" id="ARBA00022705"/>
    </source>
</evidence>
<keyword evidence="5 17" id="KW-0808">Transferase</keyword>
<dbReference type="PANTHER" id="PTHR30231">
    <property type="entry name" value="DNA POLYMERASE III SUBUNIT EPSILON"/>
    <property type="match status" value="1"/>
</dbReference>
<sequence length="229" mass="25196">MREIILDTETTGLDPNEGHRLVEIGCVEMIDRMPTGNTWHKYFNPERDVPVEAFNVHGLSSEFLSDKPLFAALAKEFVEFVGEAHLVIHNAGFDMRFLNAELKRVNLGILPMDRVVDTLAMARRKHPGAPASLDQLCQRYGIDNSKRVKHGALLDAEILAEVYIELTGGRQTALSLASISAAAVARAAAGKIGPRPQPLTPRIHPEELAAHEAFIASLGENALWKKYAV</sequence>
<keyword evidence="13 17" id="KW-0239">DNA-directed DNA polymerase</keyword>
<keyword evidence="8 17" id="KW-0540">Nuclease</keyword>
<feature type="domain" description="Exonuclease" evidence="18">
    <location>
        <begin position="2"/>
        <end position="172"/>
    </location>
</feature>
<organism evidence="19 20">
    <name type="scientific">Labrys miyagiensis</name>
    <dbReference type="NCBI Taxonomy" id="346912"/>
    <lineage>
        <taxon>Bacteria</taxon>
        <taxon>Pseudomonadati</taxon>
        <taxon>Pseudomonadota</taxon>
        <taxon>Alphaproteobacteria</taxon>
        <taxon>Hyphomicrobiales</taxon>
        <taxon>Xanthobacteraceae</taxon>
        <taxon>Labrys</taxon>
    </lineage>
</organism>
<comment type="function">
    <text evidence="15 17">DNA polymerase III is a complex, multichain enzyme responsible for most of the replicative synthesis in bacteria. The epsilon subunit contain the editing function and is a proofreading 3'-5' exonuclease.</text>
</comment>
<comment type="catalytic activity">
    <reaction evidence="16 17">
        <text>DNA(n) + a 2'-deoxyribonucleoside 5'-triphosphate = DNA(n+1) + diphosphate</text>
        <dbReference type="Rhea" id="RHEA:22508"/>
        <dbReference type="Rhea" id="RHEA-COMP:17339"/>
        <dbReference type="Rhea" id="RHEA-COMP:17340"/>
        <dbReference type="ChEBI" id="CHEBI:33019"/>
        <dbReference type="ChEBI" id="CHEBI:61560"/>
        <dbReference type="ChEBI" id="CHEBI:173112"/>
        <dbReference type="EC" id="2.7.7.7"/>
    </reaction>
</comment>
<dbReference type="NCBIfam" id="TIGR00573">
    <property type="entry name" value="dnaq"/>
    <property type="match status" value="1"/>
</dbReference>
<evidence type="ECO:0000259" key="18">
    <source>
        <dbReference type="SMART" id="SM00479"/>
    </source>
</evidence>
<evidence type="ECO:0000256" key="3">
    <source>
        <dbReference type="ARBA" id="ARBA00012417"/>
    </source>
</evidence>
<keyword evidence="6 17" id="KW-0548">Nucleotidyltransferase</keyword>
<dbReference type="Gene3D" id="3.30.420.10">
    <property type="entry name" value="Ribonuclease H-like superfamily/Ribonuclease H"/>
    <property type="match status" value="1"/>
</dbReference>
<evidence type="ECO:0000256" key="13">
    <source>
        <dbReference type="ARBA" id="ARBA00022932"/>
    </source>
</evidence>
<dbReference type="Pfam" id="PF00929">
    <property type="entry name" value="RNase_T"/>
    <property type="match status" value="1"/>
</dbReference>
<evidence type="ECO:0000256" key="4">
    <source>
        <dbReference type="ARBA" id="ARBA00020352"/>
    </source>
</evidence>
<dbReference type="Proteomes" id="UP001156882">
    <property type="component" value="Unassembled WGS sequence"/>
</dbReference>
<gene>
    <name evidence="17 19" type="primary">dnaQ</name>
    <name evidence="19" type="ORF">GCM10007874_02580</name>
</gene>
<dbReference type="EMBL" id="BSPC01000005">
    <property type="protein sequence ID" value="GLS17243.1"/>
    <property type="molecule type" value="Genomic_DNA"/>
</dbReference>
<dbReference type="CDD" id="cd06131">
    <property type="entry name" value="DNA_pol_III_epsilon_Ecoli_like"/>
    <property type="match status" value="1"/>
</dbReference>
<keyword evidence="7 17" id="KW-0235">DNA replication</keyword>
<evidence type="ECO:0000313" key="20">
    <source>
        <dbReference type="Proteomes" id="UP001156882"/>
    </source>
</evidence>
<dbReference type="InterPro" id="IPR006309">
    <property type="entry name" value="DnaQ_proteo"/>
</dbReference>
<evidence type="ECO:0000256" key="1">
    <source>
        <dbReference type="ARBA" id="ARBA00001936"/>
    </source>
</evidence>
<dbReference type="SUPFAM" id="SSF53098">
    <property type="entry name" value="Ribonuclease H-like"/>
    <property type="match status" value="1"/>
</dbReference>
<keyword evidence="12 17" id="KW-0460">Magnesium</keyword>
<dbReference type="InterPro" id="IPR012337">
    <property type="entry name" value="RNaseH-like_sf"/>
</dbReference>
<evidence type="ECO:0000256" key="5">
    <source>
        <dbReference type="ARBA" id="ARBA00022679"/>
    </source>
</evidence>
<dbReference type="InterPro" id="IPR036397">
    <property type="entry name" value="RNaseH_sf"/>
</dbReference>
<evidence type="ECO:0000256" key="15">
    <source>
        <dbReference type="ARBA" id="ARBA00025483"/>
    </source>
</evidence>
<keyword evidence="20" id="KW-1185">Reference proteome</keyword>
<evidence type="ECO:0000256" key="6">
    <source>
        <dbReference type="ARBA" id="ARBA00022695"/>
    </source>
</evidence>
<dbReference type="RefSeq" id="WP_284310069.1">
    <property type="nucleotide sequence ID" value="NZ_BSPC01000005.1"/>
</dbReference>
<keyword evidence="9 17" id="KW-0479">Metal-binding</keyword>
<dbReference type="InterPro" id="IPR006054">
    <property type="entry name" value="DnaQ"/>
</dbReference>
<dbReference type="EC" id="2.7.7.7" evidence="3 17"/>
<evidence type="ECO:0000256" key="17">
    <source>
        <dbReference type="RuleBase" id="RU364087"/>
    </source>
</evidence>
<evidence type="ECO:0000313" key="19">
    <source>
        <dbReference type="EMBL" id="GLS17243.1"/>
    </source>
</evidence>
<dbReference type="NCBIfam" id="NF004316">
    <property type="entry name" value="PRK05711.1"/>
    <property type="match status" value="1"/>
</dbReference>
<evidence type="ECO:0000256" key="11">
    <source>
        <dbReference type="ARBA" id="ARBA00022839"/>
    </source>
</evidence>
<keyword evidence="11 17" id="KW-0269">Exonuclease</keyword>
<dbReference type="PANTHER" id="PTHR30231:SF41">
    <property type="entry name" value="DNA POLYMERASE III SUBUNIT EPSILON"/>
    <property type="match status" value="1"/>
</dbReference>
<comment type="caution">
    <text evidence="19">The sequence shown here is derived from an EMBL/GenBank/DDBJ whole genome shotgun (WGS) entry which is preliminary data.</text>
</comment>
<evidence type="ECO:0000256" key="10">
    <source>
        <dbReference type="ARBA" id="ARBA00022801"/>
    </source>
</evidence>
<dbReference type="InterPro" id="IPR013520">
    <property type="entry name" value="Ribonucl_H"/>
</dbReference>
<comment type="cofactor">
    <cofactor evidence="1 17">
        <name>Mn(2+)</name>
        <dbReference type="ChEBI" id="CHEBI:29035"/>
    </cofactor>
</comment>
<evidence type="ECO:0000256" key="9">
    <source>
        <dbReference type="ARBA" id="ARBA00022723"/>
    </source>
</evidence>
<accession>A0ABQ6CC46</accession>